<dbReference type="AlphaFoldDB" id="A0A3P7KUN6"/>
<reference evidence="2 3" key="1">
    <citation type="submission" date="2018-11" db="EMBL/GenBank/DDBJ databases">
        <authorList>
            <consortium name="Pathogen Informatics"/>
        </authorList>
    </citation>
    <scope>NUCLEOTIDE SEQUENCE [LARGE SCALE GENOMIC DNA]</scope>
</reference>
<proteinExistence type="predicted"/>
<sequence length="42" mass="4720">MTYDFTRLTQEFSDDAAEEGSRPKAPTLSRASSFDSIDEVTF</sequence>
<dbReference type="EMBL" id="UYYB01034433">
    <property type="protein sequence ID" value="VDM74155.1"/>
    <property type="molecule type" value="Genomic_DNA"/>
</dbReference>
<evidence type="ECO:0000313" key="2">
    <source>
        <dbReference type="EMBL" id="VDM74155.1"/>
    </source>
</evidence>
<dbReference type="Proteomes" id="UP000270094">
    <property type="component" value="Unassembled WGS sequence"/>
</dbReference>
<feature type="region of interest" description="Disordered" evidence="1">
    <location>
        <begin position="10"/>
        <end position="42"/>
    </location>
</feature>
<organism evidence="2 3">
    <name type="scientific">Strongylus vulgaris</name>
    <name type="common">Blood worm</name>
    <dbReference type="NCBI Taxonomy" id="40348"/>
    <lineage>
        <taxon>Eukaryota</taxon>
        <taxon>Metazoa</taxon>
        <taxon>Ecdysozoa</taxon>
        <taxon>Nematoda</taxon>
        <taxon>Chromadorea</taxon>
        <taxon>Rhabditida</taxon>
        <taxon>Rhabditina</taxon>
        <taxon>Rhabditomorpha</taxon>
        <taxon>Strongyloidea</taxon>
        <taxon>Strongylidae</taxon>
        <taxon>Strongylus</taxon>
    </lineage>
</organism>
<name>A0A3P7KUN6_STRVU</name>
<dbReference type="OrthoDB" id="5859543at2759"/>
<evidence type="ECO:0000313" key="3">
    <source>
        <dbReference type="Proteomes" id="UP000270094"/>
    </source>
</evidence>
<protein>
    <submittedName>
        <fullName evidence="2">Uncharacterized protein</fullName>
    </submittedName>
</protein>
<evidence type="ECO:0000256" key="1">
    <source>
        <dbReference type="SAM" id="MobiDB-lite"/>
    </source>
</evidence>
<accession>A0A3P7KUN6</accession>
<gene>
    <name evidence="2" type="ORF">SVUK_LOCUS9153</name>
</gene>
<keyword evidence="3" id="KW-1185">Reference proteome</keyword>